<dbReference type="PRINTS" id="PR00368">
    <property type="entry name" value="FADPNR"/>
</dbReference>
<protein>
    <submittedName>
        <fullName evidence="3">Flavoprotein</fullName>
    </submittedName>
</protein>
<dbReference type="Proteomes" id="UP000660554">
    <property type="component" value="Unassembled WGS sequence"/>
</dbReference>
<organism evidence="3 4">
    <name type="scientific">Streptomyces virginiae</name>
    <name type="common">Streptomyces cinnamonensis</name>
    <dbReference type="NCBI Taxonomy" id="1961"/>
    <lineage>
        <taxon>Bacteria</taxon>
        <taxon>Bacillati</taxon>
        <taxon>Actinomycetota</taxon>
        <taxon>Actinomycetes</taxon>
        <taxon>Kitasatosporales</taxon>
        <taxon>Streptomycetaceae</taxon>
        <taxon>Streptomyces</taxon>
    </lineage>
</organism>
<keyword evidence="4" id="KW-1185">Reference proteome</keyword>
<dbReference type="PANTHER" id="PTHR43539:SF78">
    <property type="entry name" value="FLAVIN-CONTAINING MONOOXYGENASE"/>
    <property type="match status" value="1"/>
</dbReference>
<reference evidence="4" key="1">
    <citation type="submission" date="2020-09" db="EMBL/GenBank/DDBJ databases">
        <title>Whole genome shotgun sequence of Streptomyces cinnamonensis NBRC 15873.</title>
        <authorList>
            <person name="Komaki H."/>
            <person name="Tamura T."/>
        </authorList>
    </citation>
    <scope>NUCLEOTIDE SEQUENCE [LARGE SCALE GENOMIC DNA]</scope>
    <source>
        <strain evidence="4">NBRC 15873</strain>
    </source>
</reference>
<keyword evidence="1" id="KW-0560">Oxidoreductase</keyword>
<dbReference type="RefSeq" id="WP_030648386.1">
    <property type="nucleotide sequence ID" value="NZ_BMRU01000063.1"/>
</dbReference>
<proteinExistence type="predicted"/>
<dbReference type="Gene3D" id="3.50.50.60">
    <property type="entry name" value="FAD/NAD(P)-binding domain"/>
    <property type="match status" value="1"/>
</dbReference>
<dbReference type="EMBL" id="BNDV01000010">
    <property type="protein sequence ID" value="GHI15237.1"/>
    <property type="molecule type" value="Genomic_DNA"/>
</dbReference>
<evidence type="ECO:0000259" key="2">
    <source>
        <dbReference type="Pfam" id="PF07992"/>
    </source>
</evidence>
<sequence length="456" mass="47400">MSETTTELPVVVIGAGPAGLAAAAHLLDRDITPLVLEAGPVAGAAVREWAHVRLFSRWGELVDPAAEKLLAPTGWTKPTEDTYPSGGDWAELYLQPLADVLGEQVRYDARVTGVSRSGRDRIVDADREAQPFVVHYENADGREQRVLARAVIDASGTWSTPSPAGGSGLAALGEKAAADHITYRVPDLKDPAVRARYAGKRTAVIGSGASAFTALAYLADLAKSEDGRGTHATWILRRGISGSTFGGGEADQLPARGALGLAAKTAVDGGYADAVTGFRTDTVETTADGRVALVGEDGRRLDPVDEVIVLTGFRPDLSFLGELRLGLDERLQAPVELAPLIDPNQHSCGTVYPHGVNELAHPEKDVYVVGMKSYGRAPTFLAMTGYEQVRSIAAHLAGDHEAAERVELTLPETGVCGGAGLFDEPAAAEETGGGCCGAPAALTIGAVPAPVASGGC</sequence>
<dbReference type="InterPro" id="IPR036188">
    <property type="entry name" value="FAD/NAD-bd_sf"/>
</dbReference>
<dbReference type="Pfam" id="PF07992">
    <property type="entry name" value="Pyr_redox_2"/>
    <property type="match status" value="1"/>
</dbReference>
<comment type="caution">
    <text evidence="3">The sequence shown here is derived from an EMBL/GenBank/DDBJ whole genome shotgun (WGS) entry which is preliminary data.</text>
</comment>
<dbReference type="InterPro" id="IPR023753">
    <property type="entry name" value="FAD/NAD-binding_dom"/>
</dbReference>
<dbReference type="PRINTS" id="PR00411">
    <property type="entry name" value="PNDRDTASEI"/>
</dbReference>
<dbReference type="GeneID" id="86958404"/>
<accession>A0ABQ3NR32</accession>
<dbReference type="PANTHER" id="PTHR43539">
    <property type="entry name" value="FLAVIN-BINDING MONOOXYGENASE-LIKE PROTEIN (AFU_ORTHOLOGUE AFUA_4G09220)"/>
    <property type="match status" value="1"/>
</dbReference>
<name>A0ABQ3NR32_STRVG</name>
<dbReference type="SUPFAM" id="SSF51905">
    <property type="entry name" value="FAD/NAD(P)-binding domain"/>
    <property type="match status" value="1"/>
</dbReference>
<gene>
    <name evidence="3" type="ORF">Scinn_47000</name>
</gene>
<evidence type="ECO:0000313" key="3">
    <source>
        <dbReference type="EMBL" id="GHI15237.1"/>
    </source>
</evidence>
<evidence type="ECO:0000313" key="4">
    <source>
        <dbReference type="Proteomes" id="UP000660554"/>
    </source>
</evidence>
<evidence type="ECO:0000256" key="1">
    <source>
        <dbReference type="ARBA" id="ARBA00023002"/>
    </source>
</evidence>
<dbReference type="InterPro" id="IPR050982">
    <property type="entry name" value="Auxin_biosynth/cation_transpt"/>
</dbReference>
<feature type="domain" description="FAD/NAD(P)-binding" evidence="2">
    <location>
        <begin position="10"/>
        <end position="330"/>
    </location>
</feature>